<dbReference type="InterPro" id="IPR027417">
    <property type="entry name" value="P-loop_NTPase"/>
</dbReference>
<protein>
    <recommendedName>
        <fullName evidence="4">GB1/RHD3-type G domain-containing protein</fullName>
    </recommendedName>
</protein>
<organism evidence="5">
    <name type="scientific">Darwinula stevensoni</name>
    <dbReference type="NCBI Taxonomy" id="69355"/>
    <lineage>
        <taxon>Eukaryota</taxon>
        <taxon>Metazoa</taxon>
        <taxon>Ecdysozoa</taxon>
        <taxon>Arthropoda</taxon>
        <taxon>Crustacea</taxon>
        <taxon>Oligostraca</taxon>
        <taxon>Ostracoda</taxon>
        <taxon>Podocopa</taxon>
        <taxon>Podocopida</taxon>
        <taxon>Darwinulocopina</taxon>
        <taxon>Darwinuloidea</taxon>
        <taxon>Darwinulidae</taxon>
        <taxon>Darwinula</taxon>
    </lineage>
</organism>
<gene>
    <name evidence="5" type="ORF">DSTB1V02_LOCUS7479</name>
</gene>
<evidence type="ECO:0000256" key="2">
    <source>
        <dbReference type="ARBA" id="ARBA00023134"/>
    </source>
</evidence>
<dbReference type="PROSITE" id="PS51715">
    <property type="entry name" value="G_GB1_RHD3"/>
    <property type="match status" value="1"/>
</dbReference>
<dbReference type="AlphaFoldDB" id="A0A7R8XHT1"/>
<dbReference type="GO" id="GO:0003924">
    <property type="term" value="F:GTPase activity"/>
    <property type="evidence" value="ECO:0007669"/>
    <property type="project" value="InterPro"/>
</dbReference>
<dbReference type="EMBL" id="LR901042">
    <property type="protein sequence ID" value="CAD7247654.1"/>
    <property type="molecule type" value="Genomic_DNA"/>
</dbReference>
<dbReference type="PANTHER" id="PTHR10751">
    <property type="entry name" value="GUANYLATE BINDING PROTEIN"/>
    <property type="match status" value="1"/>
</dbReference>
<keyword evidence="1" id="KW-0547">Nucleotide-binding</keyword>
<keyword evidence="2" id="KW-0342">GTP-binding</keyword>
<comment type="similarity">
    <text evidence="3">Belongs to the TRAFAC class dynamin-like GTPase superfamily. GB1/RHD3 GTPase family.</text>
</comment>
<dbReference type="OrthoDB" id="7788754at2759"/>
<evidence type="ECO:0000259" key="4">
    <source>
        <dbReference type="PROSITE" id="PS51715"/>
    </source>
</evidence>
<evidence type="ECO:0000256" key="1">
    <source>
        <dbReference type="ARBA" id="ARBA00022741"/>
    </source>
</evidence>
<keyword evidence="6" id="KW-1185">Reference proteome</keyword>
<accession>A0A7R8XHT1</accession>
<evidence type="ECO:0000256" key="3">
    <source>
        <dbReference type="PROSITE-ProRule" id="PRU01052"/>
    </source>
</evidence>
<reference evidence="5" key="1">
    <citation type="submission" date="2020-11" db="EMBL/GenBank/DDBJ databases">
        <authorList>
            <person name="Tran Van P."/>
        </authorList>
    </citation>
    <scope>NUCLEOTIDE SEQUENCE</scope>
</reference>
<proteinExistence type="inferred from homology"/>
<dbReference type="Proteomes" id="UP000677054">
    <property type="component" value="Unassembled WGS sequence"/>
</dbReference>
<evidence type="ECO:0000313" key="6">
    <source>
        <dbReference type="Proteomes" id="UP000677054"/>
    </source>
</evidence>
<dbReference type="GO" id="GO:0005525">
    <property type="term" value="F:GTP binding"/>
    <property type="evidence" value="ECO:0007669"/>
    <property type="project" value="UniProtKB-KW"/>
</dbReference>
<feature type="domain" description="GB1/RHD3-type G" evidence="4">
    <location>
        <begin position="1"/>
        <end position="141"/>
    </location>
</feature>
<sequence>MSARRVTTGIDICDEIFVRTLPSGEEFFTEDSKGFVESGEMHFPKLFFLVRDWKNIHDYRYGVDGGKKYLNGKIEIAPSEEKERISENLRCYSETSCYLMPYPGKKVDRDPEFNGSQLSDMEDAFKKHLKDLIEKLFSPENLILKEIARKRVSLQEYLNIFKKYVKICNNQDSIIQNQSLFEVYTEARYKNISDEEFQMFADEMDKLMIFTIMILS</sequence>
<name>A0A7R8XHT1_9CRUS</name>
<dbReference type="Pfam" id="PF02263">
    <property type="entry name" value="GBP"/>
    <property type="match status" value="1"/>
</dbReference>
<dbReference type="InterPro" id="IPR030386">
    <property type="entry name" value="G_GB1_RHD3_dom"/>
</dbReference>
<dbReference type="InterPro" id="IPR015894">
    <property type="entry name" value="Guanylate-bd_N"/>
</dbReference>
<dbReference type="Gene3D" id="3.40.50.300">
    <property type="entry name" value="P-loop containing nucleotide triphosphate hydrolases"/>
    <property type="match status" value="1"/>
</dbReference>
<dbReference type="EMBL" id="CAJPEV010001525">
    <property type="protein sequence ID" value="CAG0893143.1"/>
    <property type="molecule type" value="Genomic_DNA"/>
</dbReference>
<evidence type="ECO:0000313" key="5">
    <source>
        <dbReference type="EMBL" id="CAD7247654.1"/>
    </source>
</evidence>